<dbReference type="WBParaSite" id="Csp11.Scaffold629.g15251.t1">
    <property type="protein sequence ID" value="Csp11.Scaffold629.g15251.t1"/>
    <property type="gene ID" value="Csp11.Scaffold629.g15251"/>
</dbReference>
<keyword evidence="1" id="KW-0472">Membrane</keyword>
<feature type="transmembrane region" description="Helical" evidence="1">
    <location>
        <begin position="67"/>
        <end position="90"/>
    </location>
</feature>
<name>A0A1I7U658_9PELO</name>
<keyword evidence="2" id="KW-1185">Reference proteome</keyword>
<sequence length="123" mass="13883">MQKEIIIVPPTYFTVISNVGLIGCKDVEQPMLLLISGEFNTSGTIAVNVLEYPSSVKMLVEDMVIYYFYPMLFGIFFAVGGCALSSIICYGKHKLFAKINQQRKTWTEYAQFKFETGPRGTFV</sequence>
<evidence type="ECO:0000313" key="3">
    <source>
        <dbReference type="WBParaSite" id="Csp11.Scaffold629.g15251.t1"/>
    </source>
</evidence>
<evidence type="ECO:0000256" key="1">
    <source>
        <dbReference type="SAM" id="Phobius"/>
    </source>
</evidence>
<reference evidence="3" key="1">
    <citation type="submission" date="2016-11" db="UniProtKB">
        <authorList>
            <consortium name="WormBaseParasite"/>
        </authorList>
    </citation>
    <scope>IDENTIFICATION</scope>
</reference>
<dbReference type="Proteomes" id="UP000095282">
    <property type="component" value="Unplaced"/>
</dbReference>
<dbReference type="AlphaFoldDB" id="A0A1I7U658"/>
<dbReference type="PROSITE" id="PS51257">
    <property type="entry name" value="PROKAR_LIPOPROTEIN"/>
    <property type="match status" value="1"/>
</dbReference>
<keyword evidence="1" id="KW-1133">Transmembrane helix</keyword>
<accession>A0A1I7U658</accession>
<protein>
    <submittedName>
        <fullName evidence="3">Recep_L_domain domain-containing protein</fullName>
    </submittedName>
</protein>
<proteinExistence type="predicted"/>
<keyword evidence="1" id="KW-0812">Transmembrane</keyword>
<evidence type="ECO:0000313" key="2">
    <source>
        <dbReference type="Proteomes" id="UP000095282"/>
    </source>
</evidence>
<organism evidence="2 3">
    <name type="scientific">Caenorhabditis tropicalis</name>
    <dbReference type="NCBI Taxonomy" id="1561998"/>
    <lineage>
        <taxon>Eukaryota</taxon>
        <taxon>Metazoa</taxon>
        <taxon>Ecdysozoa</taxon>
        <taxon>Nematoda</taxon>
        <taxon>Chromadorea</taxon>
        <taxon>Rhabditida</taxon>
        <taxon>Rhabditina</taxon>
        <taxon>Rhabditomorpha</taxon>
        <taxon>Rhabditoidea</taxon>
        <taxon>Rhabditidae</taxon>
        <taxon>Peloderinae</taxon>
        <taxon>Caenorhabditis</taxon>
    </lineage>
</organism>
<dbReference type="eggNOG" id="ENOG502RAJV">
    <property type="taxonomic scope" value="Eukaryota"/>
</dbReference>